<gene>
    <name evidence="9" type="ORF">HZY91_06690</name>
</gene>
<dbReference type="SUPFAM" id="SSF141523">
    <property type="entry name" value="L,D-transpeptidase catalytic domain-like"/>
    <property type="match status" value="1"/>
</dbReference>
<sequence length="463" mass="51565">MKKGIIITVITLVLLGVAYSAGIGFYAEKFQANTTFGDVDISNLTLEEAEKKIEEEVLERKILLKENGKELGEVSIADLGAVIDADEVIENSYLSQNPNKWVTGYFSSTEYNNVLEEHVHLDPVSVQQSLNNLGISNDERTSPTDATITYSEATGYQVEEAEEGTQLDLERVSQTILKAIQDNETTVELNQAYAQPTVTSKDERIEKAMDMIEGITNKEIVLKIEDKEVQIPQEKILEWLYFDPSNNVVFDEVAIDEYLTELNEKHATYTKERKFKSTLQGEVTVQPGTLGWSIDRETEVQNIIADLSGNKDVKRQPAISGTGYNSDSSDDIGSTYIEVDLTNQMMYYYEDGTQLFSAEIVSGMADADPPTPTIPGAYAIWDKQKDATLVGVNQQRGNDYRQPVSYWMPFDDTGQGIHDANWQSSFGGDVYMYAGSQGCINTPPALMSELFEMVEVGTPVIVF</sequence>
<dbReference type="PANTHER" id="PTHR30582:SF33">
    <property type="entry name" value="EXPORTED PROTEIN"/>
    <property type="match status" value="1"/>
</dbReference>
<dbReference type="CDD" id="cd16913">
    <property type="entry name" value="YkuD_like"/>
    <property type="match status" value="1"/>
</dbReference>
<keyword evidence="3 6" id="KW-0133">Cell shape</keyword>
<evidence type="ECO:0000256" key="3">
    <source>
        <dbReference type="ARBA" id="ARBA00022960"/>
    </source>
</evidence>
<dbReference type="Proteomes" id="UP000721415">
    <property type="component" value="Unassembled WGS sequence"/>
</dbReference>
<accession>A0ABS0LRI5</accession>
<evidence type="ECO:0000256" key="5">
    <source>
        <dbReference type="ARBA" id="ARBA00023316"/>
    </source>
</evidence>
<protein>
    <submittedName>
        <fullName evidence="9">Peptidoglycan binding domain-containing protein</fullName>
    </submittedName>
</protein>
<evidence type="ECO:0000256" key="1">
    <source>
        <dbReference type="ARBA" id="ARBA00004752"/>
    </source>
</evidence>
<dbReference type="Pfam" id="PF12229">
    <property type="entry name" value="PG_binding_4"/>
    <property type="match status" value="2"/>
</dbReference>
<keyword evidence="4 6" id="KW-0573">Peptidoglycan synthesis</keyword>
<feature type="active site" description="Proton donor/acceptor" evidence="6">
    <location>
        <position position="418"/>
    </location>
</feature>
<evidence type="ECO:0000259" key="8">
    <source>
        <dbReference type="PROSITE" id="PS52029"/>
    </source>
</evidence>
<evidence type="ECO:0000256" key="2">
    <source>
        <dbReference type="ARBA" id="ARBA00022679"/>
    </source>
</evidence>
<feature type="coiled-coil region" evidence="7">
    <location>
        <begin position="39"/>
        <end position="66"/>
    </location>
</feature>
<feature type="active site" description="Nucleophile" evidence="6">
    <location>
        <position position="439"/>
    </location>
</feature>
<dbReference type="InterPro" id="IPR022029">
    <property type="entry name" value="YoaR-like_PG-bd"/>
</dbReference>
<dbReference type="InterPro" id="IPR005490">
    <property type="entry name" value="LD_TPept_cat_dom"/>
</dbReference>
<dbReference type="SUPFAM" id="SSF143985">
    <property type="entry name" value="L,D-transpeptidase pre-catalytic domain-like"/>
    <property type="match status" value="1"/>
</dbReference>
<dbReference type="Gene3D" id="3.10.20.800">
    <property type="match status" value="1"/>
</dbReference>
<name>A0ABS0LRI5_9LACT</name>
<dbReference type="EMBL" id="JACBXQ010000003">
    <property type="protein sequence ID" value="MBG9986582.1"/>
    <property type="molecule type" value="Genomic_DNA"/>
</dbReference>
<organism evidence="9 10">
    <name type="scientific">Facklamia lactis</name>
    <dbReference type="NCBI Taxonomy" id="2749967"/>
    <lineage>
        <taxon>Bacteria</taxon>
        <taxon>Bacillati</taxon>
        <taxon>Bacillota</taxon>
        <taxon>Bacilli</taxon>
        <taxon>Lactobacillales</taxon>
        <taxon>Aerococcaceae</taxon>
        <taxon>Facklamia</taxon>
    </lineage>
</organism>
<dbReference type="PROSITE" id="PS52029">
    <property type="entry name" value="LD_TPASE"/>
    <property type="match status" value="1"/>
</dbReference>
<feature type="domain" description="L,D-TPase catalytic" evidence="8">
    <location>
        <begin position="335"/>
        <end position="463"/>
    </location>
</feature>
<dbReference type="InterPro" id="IPR038063">
    <property type="entry name" value="Transpep_catalytic_dom"/>
</dbReference>
<evidence type="ECO:0000256" key="7">
    <source>
        <dbReference type="SAM" id="Coils"/>
    </source>
</evidence>
<evidence type="ECO:0000313" key="9">
    <source>
        <dbReference type="EMBL" id="MBG9986582.1"/>
    </source>
</evidence>
<comment type="caution">
    <text evidence="9">The sequence shown here is derived from an EMBL/GenBank/DDBJ whole genome shotgun (WGS) entry which is preliminary data.</text>
</comment>
<dbReference type="RefSeq" id="WP_197115491.1">
    <property type="nucleotide sequence ID" value="NZ_JACBXQ010000003.1"/>
</dbReference>
<dbReference type="InterPro" id="IPR050979">
    <property type="entry name" value="LD-transpeptidase"/>
</dbReference>
<evidence type="ECO:0000256" key="6">
    <source>
        <dbReference type="PROSITE-ProRule" id="PRU01373"/>
    </source>
</evidence>
<proteinExistence type="predicted"/>
<dbReference type="Pfam" id="PF03734">
    <property type="entry name" value="YkuD"/>
    <property type="match status" value="1"/>
</dbReference>
<comment type="pathway">
    <text evidence="1 6">Cell wall biogenesis; peptidoglycan biosynthesis.</text>
</comment>
<evidence type="ECO:0000256" key="4">
    <source>
        <dbReference type="ARBA" id="ARBA00022984"/>
    </source>
</evidence>
<dbReference type="InterPro" id="IPR038054">
    <property type="entry name" value="LD_TPept-like_central_sf"/>
</dbReference>
<keyword evidence="7" id="KW-0175">Coiled coil</keyword>
<keyword evidence="10" id="KW-1185">Reference proteome</keyword>
<reference evidence="9 10" key="1">
    <citation type="submission" date="2020-07" db="EMBL/GenBank/DDBJ databases">
        <title>Facklamia lactis sp. nov., isolated from raw milk.</title>
        <authorList>
            <person name="Doll E.V."/>
            <person name="Huptas C."/>
            <person name="Staib L."/>
            <person name="Wenning M."/>
            <person name="Scherer S."/>
        </authorList>
    </citation>
    <scope>NUCLEOTIDE SEQUENCE [LARGE SCALE GENOMIC DNA]</scope>
    <source>
        <strain evidence="9 10">DSM 111018</strain>
    </source>
</reference>
<dbReference type="PANTHER" id="PTHR30582">
    <property type="entry name" value="L,D-TRANSPEPTIDASE"/>
    <property type="match status" value="1"/>
</dbReference>
<keyword evidence="2" id="KW-0808">Transferase</keyword>
<keyword evidence="5 6" id="KW-0961">Cell wall biogenesis/degradation</keyword>
<dbReference type="Gene3D" id="2.40.440.10">
    <property type="entry name" value="L,D-transpeptidase catalytic domain-like"/>
    <property type="match status" value="1"/>
</dbReference>
<evidence type="ECO:0000313" key="10">
    <source>
        <dbReference type="Proteomes" id="UP000721415"/>
    </source>
</evidence>